<gene>
    <name evidence="1" type="ORF">NCTC9504_02580</name>
</gene>
<accession>A0A377ZEI1</accession>
<sequence>MLYDGGGIRVDEHNGSKITLPESFIIPATCTKQLVRMWFKLPTSDIGDTTVLYNNQLLVIGGTYASNQSLSYLGANNTAAGLLNNIVVGGFGVGADSGESIANIVRTGQVVQLAWLATKIDATHVSFRTYANGAYVGDLTPVTFGTRPASIPVHQLNNKGASEKSVRNTTYRVAIDDLTNSELDPAEIVAADYADNVGRFS</sequence>
<evidence type="ECO:0000313" key="2">
    <source>
        <dbReference type="Proteomes" id="UP000254020"/>
    </source>
</evidence>
<reference evidence="1 2" key="1">
    <citation type="submission" date="2018-06" db="EMBL/GenBank/DDBJ databases">
        <authorList>
            <consortium name="Pathogen Informatics"/>
            <person name="Doyle S."/>
        </authorList>
    </citation>
    <scope>NUCLEOTIDE SEQUENCE [LARGE SCALE GENOMIC DNA]</scope>
    <source>
        <strain evidence="1 2">NCTC9504</strain>
    </source>
</reference>
<protein>
    <submittedName>
        <fullName evidence="1">Uncharacterized protein</fullName>
    </submittedName>
</protein>
<dbReference type="EMBL" id="UGMA01000005">
    <property type="protein sequence ID" value="STU68217.1"/>
    <property type="molecule type" value="Genomic_DNA"/>
</dbReference>
<dbReference type="Proteomes" id="UP000254020">
    <property type="component" value="Unassembled WGS sequence"/>
</dbReference>
<proteinExistence type="predicted"/>
<organism evidence="1 2">
    <name type="scientific">Klebsiella pneumoniae subsp. pneumoniae</name>
    <dbReference type="NCBI Taxonomy" id="72407"/>
    <lineage>
        <taxon>Bacteria</taxon>
        <taxon>Pseudomonadati</taxon>
        <taxon>Pseudomonadota</taxon>
        <taxon>Gammaproteobacteria</taxon>
        <taxon>Enterobacterales</taxon>
        <taxon>Enterobacteriaceae</taxon>
        <taxon>Klebsiella/Raoultella group</taxon>
        <taxon>Klebsiella</taxon>
        <taxon>Klebsiella pneumoniae complex</taxon>
    </lineage>
</organism>
<name>A0A377ZEI1_KLEPN</name>
<evidence type="ECO:0000313" key="1">
    <source>
        <dbReference type="EMBL" id="STU68217.1"/>
    </source>
</evidence>
<dbReference type="AlphaFoldDB" id="A0A377ZEI1"/>